<sequence length="488" mass="57126">MSYNTNNTIYDISNVRQFLINSSLEEIKVLLLNTTISVKASEQEQCLTRINKLCSTKWNKKHKYIKTNLVFRKTRKCHRARKYESQCQTYIAQKDIKTCSCTAALQIKQYISNHNVVTFCQTRAYVYHVPGERKEIRTLSLPSETIRIIKEKLKSDSSYRSTRISVLRQINDWGVGARKPNYEEIYNTMRKMTTLLYVFASDENASISIWLNMKLVSMNYCIFDINLSVYNNVKKQFAIGFKSPAQVSIMRIKIKLNTSFTSKQLGNYKIALKNYLSQILIKSDKETFLKAINDFKQLIQDQPQFLQYFEKKWTKNEELKLDRLIFSLTNDIEFFYEQKVERIYFNNSKMGPTENELSRNSFAVSKAQDDMLPSIILNPLNEISNSMDDYNSECQIKSFITQDKCIHSCLNATVILNFGFFKGREIARVELSRQDYTNENEGKTLKTVSNLDQTDAEEMKRALAHAIQLMDKYRSKNPLYFRSLNTQR</sequence>
<dbReference type="EMBL" id="KV440992">
    <property type="protein sequence ID" value="OAD69422.1"/>
    <property type="molecule type" value="Genomic_DNA"/>
</dbReference>
<keyword evidence="2" id="KW-1185">Reference proteome</keyword>
<dbReference type="STRING" id="763407.A0A162TL20"/>
<accession>A0A162TL20</accession>
<dbReference type="RefSeq" id="XP_018287462.1">
    <property type="nucleotide sequence ID" value="XM_018436844.1"/>
</dbReference>
<organism evidence="1 2">
    <name type="scientific">Phycomyces blakesleeanus (strain ATCC 8743b / DSM 1359 / FGSC 10004 / NBRC 33097 / NRRL 1555)</name>
    <dbReference type="NCBI Taxonomy" id="763407"/>
    <lineage>
        <taxon>Eukaryota</taxon>
        <taxon>Fungi</taxon>
        <taxon>Fungi incertae sedis</taxon>
        <taxon>Mucoromycota</taxon>
        <taxon>Mucoromycotina</taxon>
        <taxon>Mucoromycetes</taxon>
        <taxon>Mucorales</taxon>
        <taxon>Phycomycetaceae</taxon>
        <taxon>Phycomyces</taxon>
    </lineage>
</organism>
<reference evidence="2" key="1">
    <citation type="submission" date="2015-06" db="EMBL/GenBank/DDBJ databases">
        <title>Expansion of signal transduction pathways in fungi by whole-genome duplication.</title>
        <authorList>
            <consortium name="DOE Joint Genome Institute"/>
            <person name="Corrochano L.M."/>
            <person name="Kuo A."/>
            <person name="Marcet-Houben M."/>
            <person name="Polaino S."/>
            <person name="Salamov A."/>
            <person name="Villalobos J.M."/>
            <person name="Alvarez M.I."/>
            <person name="Avalos J."/>
            <person name="Benito E.P."/>
            <person name="Benoit I."/>
            <person name="Burger G."/>
            <person name="Camino L.P."/>
            <person name="Canovas D."/>
            <person name="Cerda-Olmedo E."/>
            <person name="Cheng J.-F."/>
            <person name="Dominguez A."/>
            <person name="Elias M."/>
            <person name="Eslava A.P."/>
            <person name="Glaser F."/>
            <person name="Grimwood J."/>
            <person name="Gutierrez G."/>
            <person name="Heitman J."/>
            <person name="Henrissat B."/>
            <person name="Iturriaga E.A."/>
            <person name="Lang B.F."/>
            <person name="Lavin J.L."/>
            <person name="Lee S."/>
            <person name="Li W."/>
            <person name="Lindquist E."/>
            <person name="Lopez-Garcia S."/>
            <person name="Luque E.M."/>
            <person name="Marcos A.T."/>
            <person name="Martin J."/>
            <person name="McCluskey K."/>
            <person name="Medina H.R."/>
            <person name="Miralles-Duran A."/>
            <person name="Miyazaki A."/>
            <person name="Munoz-Torres E."/>
            <person name="Oguiza J.A."/>
            <person name="Ohm R."/>
            <person name="Olmedo M."/>
            <person name="Orejas M."/>
            <person name="Ortiz-Castellanos L."/>
            <person name="Pisabarro A.G."/>
            <person name="Rodriguez-Romero J."/>
            <person name="Ruiz-Herrera J."/>
            <person name="Ruiz-Vazquez R."/>
            <person name="Sanz C."/>
            <person name="Schackwitz W."/>
            <person name="Schmutz J."/>
            <person name="Shahriari M."/>
            <person name="Shelest E."/>
            <person name="Silva-Franco F."/>
            <person name="Soanes D."/>
            <person name="Syed K."/>
            <person name="Tagua V.G."/>
            <person name="Talbot N.J."/>
            <person name="Thon M."/>
            <person name="De vries R.P."/>
            <person name="Wiebenga A."/>
            <person name="Yadav J.S."/>
            <person name="Braun E.L."/>
            <person name="Baker S."/>
            <person name="Garre V."/>
            <person name="Horwitz B."/>
            <person name="Torres-Martinez S."/>
            <person name="Idnurm A."/>
            <person name="Herrera-Estrella A."/>
            <person name="Gabaldon T."/>
            <person name="Grigoriev I.V."/>
        </authorList>
    </citation>
    <scope>NUCLEOTIDE SEQUENCE [LARGE SCALE GENOMIC DNA]</scope>
    <source>
        <strain evidence="2">NRRL 1555(-)</strain>
    </source>
</reference>
<dbReference type="VEuPathDB" id="FungiDB:PHYBLDRAFT_172667"/>
<name>A0A162TL20_PHYB8</name>
<dbReference type="OrthoDB" id="2430203at2759"/>
<evidence type="ECO:0000313" key="2">
    <source>
        <dbReference type="Proteomes" id="UP000077315"/>
    </source>
</evidence>
<gene>
    <name evidence="1" type="ORF">PHYBLDRAFT_172667</name>
</gene>
<evidence type="ECO:0000313" key="1">
    <source>
        <dbReference type="EMBL" id="OAD69422.1"/>
    </source>
</evidence>
<dbReference type="GeneID" id="28997750"/>
<protein>
    <submittedName>
        <fullName evidence="1">Uncharacterized protein</fullName>
    </submittedName>
</protein>
<dbReference type="Proteomes" id="UP000077315">
    <property type="component" value="Unassembled WGS sequence"/>
</dbReference>
<dbReference type="InParanoid" id="A0A162TL20"/>
<proteinExistence type="predicted"/>
<dbReference type="AlphaFoldDB" id="A0A162TL20"/>